<dbReference type="Gene3D" id="1.10.10.60">
    <property type="entry name" value="Homeodomain-like"/>
    <property type="match status" value="2"/>
</dbReference>
<dbReference type="PhylomeDB" id="A0A022Q7B1"/>
<dbReference type="InterPro" id="IPR015495">
    <property type="entry name" value="Myb_TF_plants"/>
</dbReference>
<dbReference type="GO" id="GO:0005634">
    <property type="term" value="C:nucleus"/>
    <property type="evidence" value="ECO:0007669"/>
    <property type="project" value="UniProtKB-SubCell"/>
</dbReference>
<keyword evidence="11" id="KW-1185">Reference proteome</keyword>
<dbReference type="GO" id="GO:0080090">
    <property type="term" value="P:regulation of primary metabolic process"/>
    <property type="evidence" value="ECO:0007669"/>
    <property type="project" value="UniProtKB-ARBA"/>
</dbReference>
<keyword evidence="4" id="KW-0238">DNA-binding</keyword>
<evidence type="ECO:0000256" key="5">
    <source>
        <dbReference type="ARBA" id="ARBA00023163"/>
    </source>
</evidence>
<dbReference type="Pfam" id="PF00249">
    <property type="entry name" value="Myb_DNA-binding"/>
    <property type="match status" value="2"/>
</dbReference>
<evidence type="ECO:0000259" key="9">
    <source>
        <dbReference type="PROSITE" id="PS51294"/>
    </source>
</evidence>
<dbReference type="SUPFAM" id="SSF46689">
    <property type="entry name" value="Homeodomain-like"/>
    <property type="match status" value="1"/>
</dbReference>
<proteinExistence type="predicted"/>
<dbReference type="GO" id="GO:0000976">
    <property type="term" value="F:transcription cis-regulatory region binding"/>
    <property type="evidence" value="ECO:0007669"/>
    <property type="project" value="UniProtKB-ARBA"/>
</dbReference>
<dbReference type="Proteomes" id="UP000030748">
    <property type="component" value="Unassembled WGS sequence"/>
</dbReference>
<dbReference type="EMBL" id="KI632201">
    <property type="protein sequence ID" value="EYU22400.1"/>
    <property type="molecule type" value="Genomic_DNA"/>
</dbReference>
<accession>A0A022Q7B1</accession>
<dbReference type="eggNOG" id="KOG0048">
    <property type="taxonomic scope" value="Eukaryota"/>
</dbReference>
<evidence type="ECO:0000256" key="3">
    <source>
        <dbReference type="ARBA" id="ARBA00023015"/>
    </source>
</evidence>
<feature type="domain" description="Myb-like" evidence="8">
    <location>
        <begin position="66"/>
        <end position="116"/>
    </location>
</feature>
<evidence type="ECO:0000259" key="8">
    <source>
        <dbReference type="PROSITE" id="PS50090"/>
    </source>
</evidence>
<keyword evidence="2" id="KW-0677">Repeat</keyword>
<evidence type="ECO:0000256" key="1">
    <source>
        <dbReference type="ARBA" id="ARBA00004123"/>
    </source>
</evidence>
<protein>
    <submittedName>
        <fullName evidence="10">Uncharacterized protein</fullName>
    </submittedName>
</protein>
<dbReference type="PROSITE" id="PS50090">
    <property type="entry name" value="MYB_LIKE"/>
    <property type="match status" value="2"/>
</dbReference>
<comment type="function">
    <text evidence="7">Transcription factor.</text>
</comment>
<dbReference type="InterPro" id="IPR017930">
    <property type="entry name" value="Myb_dom"/>
</dbReference>
<feature type="domain" description="HTH myb-type" evidence="9">
    <location>
        <begin position="66"/>
        <end position="120"/>
    </location>
</feature>
<evidence type="ECO:0000256" key="7">
    <source>
        <dbReference type="ARBA" id="ARBA00057804"/>
    </source>
</evidence>
<gene>
    <name evidence="10" type="ORF">MIMGU_mgv1a023670mg</name>
</gene>
<name>A0A022Q7B1_ERYGU</name>
<sequence>MENERYEGRRCNNVVLKKGPWSPLEDQKLLSYIHLHGHGSWASLPSKAGLKRCGKSCRLRWTNYLRPDIKRGKFNLQEEDTIIQLHALVGNRWSAIAAHLPKRTGNEIKNHWNTNLKKKMIKMGLDPVTHMPINHRLGCAQPKDFANLCHMAQWESARLEAEARLVRRQFTALPPPPPPPPCFDVLNAWECETTGGTLNCFFAGGSSLQSPAPFPAFGEELAVEDVDDGGGAKGIMDISEELYGDGVTPGVVDDSLGFPRFTPADDGNAVVGGWWGSVAREDDVAADYWGSSLDDVAFSNRDLRKLFC</sequence>
<dbReference type="PANTHER" id="PTHR10641">
    <property type="entry name" value="MYB FAMILY TRANSCRIPTION FACTOR"/>
    <property type="match status" value="1"/>
</dbReference>
<reference evidence="10 11" key="1">
    <citation type="journal article" date="2013" name="Proc. Natl. Acad. Sci. U.S.A.">
        <title>Fine-scale variation in meiotic recombination in Mimulus inferred from population shotgun sequencing.</title>
        <authorList>
            <person name="Hellsten U."/>
            <person name="Wright K.M."/>
            <person name="Jenkins J."/>
            <person name="Shu S."/>
            <person name="Yuan Y."/>
            <person name="Wessler S.R."/>
            <person name="Schmutz J."/>
            <person name="Willis J.H."/>
            <person name="Rokhsar D.S."/>
        </authorList>
    </citation>
    <scope>NUCLEOTIDE SEQUENCE [LARGE SCALE GENOMIC DNA]</scope>
    <source>
        <strain evidence="11">cv. DUN x IM62</strain>
    </source>
</reference>
<dbReference type="InterPro" id="IPR009057">
    <property type="entry name" value="Homeodomain-like_sf"/>
</dbReference>
<dbReference type="AlphaFoldDB" id="A0A022Q7B1"/>
<dbReference type="CDD" id="cd00167">
    <property type="entry name" value="SANT"/>
    <property type="match status" value="2"/>
</dbReference>
<dbReference type="PANTHER" id="PTHR10641:SF1347">
    <property type="entry name" value="MYB TRANSCRIPTION FACTOR MIXTA-LIKE PROTEIN"/>
    <property type="match status" value="1"/>
</dbReference>
<dbReference type="GO" id="GO:0051707">
    <property type="term" value="P:response to other organism"/>
    <property type="evidence" value="ECO:0007669"/>
    <property type="project" value="UniProtKB-ARBA"/>
</dbReference>
<keyword evidence="6" id="KW-0539">Nucleus</keyword>
<comment type="subcellular location">
    <subcellularLocation>
        <location evidence="1">Nucleus</location>
    </subcellularLocation>
</comment>
<evidence type="ECO:0000256" key="4">
    <source>
        <dbReference type="ARBA" id="ARBA00023125"/>
    </source>
</evidence>
<evidence type="ECO:0000313" key="11">
    <source>
        <dbReference type="Proteomes" id="UP000030748"/>
    </source>
</evidence>
<dbReference type="InterPro" id="IPR001005">
    <property type="entry name" value="SANT/Myb"/>
</dbReference>
<keyword evidence="5" id="KW-0804">Transcription</keyword>
<dbReference type="SMART" id="SM00717">
    <property type="entry name" value="SANT"/>
    <property type="match status" value="2"/>
</dbReference>
<feature type="domain" description="Myb-like" evidence="8">
    <location>
        <begin position="13"/>
        <end position="65"/>
    </location>
</feature>
<evidence type="ECO:0000256" key="2">
    <source>
        <dbReference type="ARBA" id="ARBA00022737"/>
    </source>
</evidence>
<dbReference type="PROSITE" id="PS51294">
    <property type="entry name" value="HTH_MYB"/>
    <property type="match status" value="2"/>
</dbReference>
<evidence type="ECO:0000256" key="6">
    <source>
        <dbReference type="ARBA" id="ARBA00023242"/>
    </source>
</evidence>
<keyword evidence="3" id="KW-0805">Transcription regulation</keyword>
<feature type="domain" description="HTH myb-type" evidence="9">
    <location>
        <begin position="13"/>
        <end position="65"/>
    </location>
</feature>
<dbReference type="FunFam" id="1.10.10.60:FF:000394">
    <property type="entry name" value="MYB transcription factor"/>
    <property type="match status" value="1"/>
</dbReference>
<dbReference type="FunFam" id="1.10.10.60:FF:000001">
    <property type="entry name" value="MYB-related transcription factor"/>
    <property type="match status" value="1"/>
</dbReference>
<organism evidence="10 11">
    <name type="scientific">Erythranthe guttata</name>
    <name type="common">Yellow monkey flower</name>
    <name type="synonym">Mimulus guttatus</name>
    <dbReference type="NCBI Taxonomy" id="4155"/>
    <lineage>
        <taxon>Eukaryota</taxon>
        <taxon>Viridiplantae</taxon>
        <taxon>Streptophyta</taxon>
        <taxon>Embryophyta</taxon>
        <taxon>Tracheophyta</taxon>
        <taxon>Spermatophyta</taxon>
        <taxon>Magnoliopsida</taxon>
        <taxon>eudicotyledons</taxon>
        <taxon>Gunneridae</taxon>
        <taxon>Pentapetalae</taxon>
        <taxon>asterids</taxon>
        <taxon>lamiids</taxon>
        <taxon>Lamiales</taxon>
        <taxon>Phrymaceae</taxon>
        <taxon>Erythranthe</taxon>
    </lineage>
</organism>
<evidence type="ECO:0000313" key="10">
    <source>
        <dbReference type="EMBL" id="EYU22400.1"/>
    </source>
</evidence>